<dbReference type="Pfam" id="PF04341">
    <property type="entry name" value="DUF485"/>
    <property type="match status" value="1"/>
</dbReference>
<dbReference type="InterPro" id="IPR007436">
    <property type="entry name" value="DUF485"/>
</dbReference>
<dbReference type="EMBL" id="BAAAMQ010000010">
    <property type="protein sequence ID" value="GAA2107202.1"/>
    <property type="molecule type" value="Genomic_DNA"/>
</dbReference>
<keyword evidence="1" id="KW-1133">Transmembrane helix</keyword>
<evidence type="ECO:0000313" key="3">
    <source>
        <dbReference type="Proteomes" id="UP001501161"/>
    </source>
</evidence>
<name>A0ABP5IY69_9ACTN</name>
<dbReference type="PANTHER" id="PTHR38441:SF1">
    <property type="entry name" value="MEMBRANE PROTEIN"/>
    <property type="match status" value="1"/>
</dbReference>
<dbReference type="PANTHER" id="PTHR38441">
    <property type="entry name" value="INTEGRAL MEMBRANE PROTEIN-RELATED"/>
    <property type="match status" value="1"/>
</dbReference>
<protein>
    <recommendedName>
        <fullName evidence="4">DUF485 domain-containing protein</fullName>
    </recommendedName>
</protein>
<dbReference type="Proteomes" id="UP001501161">
    <property type="component" value="Unassembled WGS sequence"/>
</dbReference>
<comment type="caution">
    <text evidence="2">The sequence shown here is derived from an EMBL/GenBank/DDBJ whole genome shotgun (WGS) entry which is preliminary data.</text>
</comment>
<evidence type="ECO:0000256" key="1">
    <source>
        <dbReference type="SAM" id="Phobius"/>
    </source>
</evidence>
<gene>
    <name evidence="2" type="ORF">GCM10009726_20610</name>
</gene>
<feature type="transmembrane region" description="Helical" evidence="1">
    <location>
        <begin position="41"/>
        <end position="63"/>
    </location>
</feature>
<keyword evidence="3" id="KW-1185">Reference proteome</keyword>
<feature type="transmembrane region" description="Helical" evidence="1">
    <location>
        <begin position="75"/>
        <end position="96"/>
    </location>
</feature>
<evidence type="ECO:0008006" key="4">
    <source>
        <dbReference type="Google" id="ProtNLM"/>
    </source>
</evidence>
<accession>A0ABP5IY69</accession>
<evidence type="ECO:0000313" key="2">
    <source>
        <dbReference type="EMBL" id="GAA2107202.1"/>
    </source>
</evidence>
<organism evidence="2 3">
    <name type="scientific">Nocardioides furvisabuli</name>
    <dbReference type="NCBI Taxonomy" id="375542"/>
    <lineage>
        <taxon>Bacteria</taxon>
        <taxon>Bacillati</taxon>
        <taxon>Actinomycetota</taxon>
        <taxon>Actinomycetes</taxon>
        <taxon>Propionibacteriales</taxon>
        <taxon>Nocardioidaceae</taxon>
        <taxon>Nocardioides</taxon>
    </lineage>
</organism>
<reference evidence="3" key="1">
    <citation type="journal article" date="2019" name="Int. J. Syst. Evol. Microbiol.">
        <title>The Global Catalogue of Microorganisms (GCM) 10K type strain sequencing project: providing services to taxonomists for standard genome sequencing and annotation.</title>
        <authorList>
            <consortium name="The Broad Institute Genomics Platform"/>
            <consortium name="The Broad Institute Genome Sequencing Center for Infectious Disease"/>
            <person name="Wu L."/>
            <person name="Ma J."/>
        </authorList>
    </citation>
    <scope>NUCLEOTIDE SEQUENCE [LARGE SCALE GENOMIC DNA]</scope>
    <source>
        <strain evidence="3">JCM 13813</strain>
    </source>
</reference>
<sequence>MREDDAVTTEAPDQAARHDPVYDRLHESSEFTELRKRYRGFVIPATVAFLAWYLLYVFMSNWAGGFMAVQVVGNINVALVFGLLQFVTTFGLAFMYSRYSNARLDPLARNLEQSYRDQAGTTGKRGQA</sequence>
<proteinExistence type="predicted"/>
<keyword evidence="1" id="KW-0472">Membrane</keyword>
<keyword evidence="1" id="KW-0812">Transmembrane</keyword>